<evidence type="ECO:0000256" key="6">
    <source>
        <dbReference type="PROSITE-ProRule" id="PRU00221"/>
    </source>
</evidence>
<evidence type="ECO:0000256" key="3">
    <source>
        <dbReference type="ARBA" id="ARBA00022574"/>
    </source>
</evidence>
<feature type="region of interest" description="Disordered" evidence="7">
    <location>
        <begin position="497"/>
        <end position="626"/>
    </location>
</feature>
<dbReference type="PROSITE" id="PS50082">
    <property type="entry name" value="WD_REPEATS_2"/>
    <property type="match status" value="3"/>
</dbReference>
<proteinExistence type="predicted"/>
<keyword evidence="10" id="KW-1185">Reference proteome</keyword>
<keyword evidence="2" id="KW-0698">rRNA processing</keyword>
<feature type="repeat" description="WD" evidence="6">
    <location>
        <begin position="125"/>
        <end position="165"/>
    </location>
</feature>
<feature type="repeat" description="WD" evidence="6">
    <location>
        <begin position="166"/>
        <end position="208"/>
    </location>
</feature>
<dbReference type="InterPro" id="IPR018983">
    <property type="entry name" value="U3_snoRNA-assocProt_15_C"/>
</dbReference>
<accession>D3BCW0</accession>
<keyword evidence="5" id="KW-0539">Nucleus</keyword>
<evidence type="ECO:0000256" key="5">
    <source>
        <dbReference type="ARBA" id="ARBA00023242"/>
    </source>
</evidence>
<feature type="compositionally biased region" description="Basic and acidic residues" evidence="7">
    <location>
        <begin position="511"/>
        <end position="533"/>
    </location>
</feature>
<dbReference type="GO" id="GO:0045943">
    <property type="term" value="P:positive regulation of transcription by RNA polymerase I"/>
    <property type="evidence" value="ECO:0007669"/>
    <property type="project" value="TreeGrafter"/>
</dbReference>
<dbReference type="GeneID" id="31361821"/>
<dbReference type="PROSITE" id="PS00678">
    <property type="entry name" value="WD_REPEATS_1"/>
    <property type="match status" value="1"/>
</dbReference>
<organism evidence="9 10">
    <name type="scientific">Heterostelium pallidum (strain ATCC 26659 / Pp 5 / PN500)</name>
    <name type="common">Cellular slime mold</name>
    <name type="synonym">Polysphondylium pallidum</name>
    <dbReference type="NCBI Taxonomy" id="670386"/>
    <lineage>
        <taxon>Eukaryota</taxon>
        <taxon>Amoebozoa</taxon>
        <taxon>Evosea</taxon>
        <taxon>Eumycetozoa</taxon>
        <taxon>Dictyostelia</taxon>
        <taxon>Acytosteliales</taxon>
        <taxon>Acytosteliaceae</taxon>
        <taxon>Heterostelium</taxon>
    </lineage>
</organism>
<dbReference type="CDD" id="cd00200">
    <property type="entry name" value="WD40"/>
    <property type="match status" value="1"/>
</dbReference>
<gene>
    <name evidence="9" type="primary">utp15</name>
    <name evidence="9" type="ORF">PPL_06338</name>
</gene>
<sequence>MADDYTFLHQLPDVPLPFVNPNGNAANKWDMKQTKTKPYGYGSVNGITFDSDNRMMVTFNKRVMLFNLDPKSLLSTTAEKNIADYKEHNALCANFRSDARLAAISDEQSNIKLYNLEAKSNLRTFKGHTGSVHVVKFIGKSKLISGSNDHSVRVWDIGDAEESRVIGKHNDQVRALCGHPTKENLWLSGGYDHKVKLWDLNTDTCIHTLDHGAPVEDIIVLKSGAMAVSAGGTHICIWDLLSGKQVYQSRNHVKTITSLYLNSKGTKFLSAGLDHMVKVYSTSTYRVVSTIKFNDPILSMTMNHKKLYVGTTNGNIQVAIKRAIVETNKAKTTGKSNVPTRPMTIVDASKFKCSNVDKLLKKFEHKAAFDSVLNIERRADLFFKVVCELSRREALEKVLEGRDPASLKLLLDMIGKMMQSPKYVSCGVMLVDRVLDIYKYALYEDNETSKQLNKLKVLVREELKRQSEFLKIAGALEILYSNQEIQSSSLFSSTTTTTEVQKQQQDQTLVTDEKVDNTTNNDHKSNGKQQEKEKEEEEEESGSESGSEDENESESESESESEEEVKKPTKVVTQTPSKKNTTNNNNNNNSKTPVKQVAATPKRKAEEVVTAVPSSSQKRSAKKQQK</sequence>
<dbReference type="PANTHER" id="PTHR19924:SF26">
    <property type="entry name" value="U3 SMALL NUCLEOLAR RNA-ASSOCIATED PROTEIN 15 HOMOLOG"/>
    <property type="match status" value="1"/>
</dbReference>
<dbReference type="InterPro" id="IPR015943">
    <property type="entry name" value="WD40/YVTN_repeat-like_dom_sf"/>
</dbReference>
<comment type="subcellular location">
    <subcellularLocation>
        <location evidence="1">Nucleus</location>
        <location evidence="1">Nucleolus</location>
    </subcellularLocation>
</comment>
<feature type="domain" description="U3 small nucleolar RNA-associated protein 15 C-terminal" evidence="8">
    <location>
        <begin position="348"/>
        <end position="479"/>
    </location>
</feature>
<feature type="compositionally biased region" description="Low complexity" evidence="7">
    <location>
        <begin position="497"/>
        <end position="510"/>
    </location>
</feature>
<comment type="caution">
    <text evidence="9">The sequence shown here is derived from an EMBL/GenBank/DDBJ whole genome shotgun (WGS) entry which is preliminary data.</text>
</comment>
<dbReference type="EMBL" id="ADBJ01000028">
    <property type="protein sequence ID" value="EFA80752.1"/>
    <property type="molecule type" value="Genomic_DNA"/>
</dbReference>
<evidence type="ECO:0000259" key="8">
    <source>
        <dbReference type="Pfam" id="PF09384"/>
    </source>
</evidence>
<evidence type="ECO:0000313" key="10">
    <source>
        <dbReference type="Proteomes" id="UP000001396"/>
    </source>
</evidence>
<evidence type="ECO:0000256" key="7">
    <source>
        <dbReference type="SAM" id="MobiDB-lite"/>
    </source>
</evidence>
<dbReference type="SMART" id="SM00320">
    <property type="entry name" value="WD40"/>
    <property type="match status" value="6"/>
</dbReference>
<dbReference type="Pfam" id="PF09384">
    <property type="entry name" value="UTP15_C"/>
    <property type="match status" value="1"/>
</dbReference>
<dbReference type="Proteomes" id="UP000001396">
    <property type="component" value="Unassembled WGS sequence"/>
</dbReference>
<dbReference type="InParanoid" id="D3BCW0"/>
<dbReference type="InterPro" id="IPR019775">
    <property type="entry name" value="WD40_repeat_CS"/>
</dbReference>
<feature type="compositionally biased region" description="Acidic residues" evidence="7">
    <location>
        <begin position="534"/>
        <end position="563"/>
    </location>
</feature>
<dbReference type="RefSeq" id="XP_020432872.1">
    <property type="nucleotide sequence ID" value="XM_020577198.1"/>
</dbReference>
<dbReference type="Gene3D" id="2.130.10.10">
    <property type="entry name" value="YVTN repeat-like/Quinoprotein amine dehydrogenase"/>
    <property type="match status" value="2"/>
</dbReference>
<dbReference type="InterPro" id="IPR001680">
    <property type="entry name" value="WD40_rpt"/>
</dbReference>
<keyword evidence="3 6" id="KW-0853">WD repeat</keyword>
<dbReference type="InterPro" id="IPR036322">
    <property type="entry name" value="WD40_repeat_dom_sf"/>
</dbReference>
<dbReference type="STRING" id="670386.D3BCW0"/>
<dbReference type="Pfam" id="PF00400">
    <property type="entry name" value="WD40"/>
    <property type="match status" value="3"/>
</dbReference>
<dbReference type="SUPFAM" id="SSF50978">
    <property type="entry name" value="WD40 repeat-like"/>
    <property type="match status" value="1"/>
</dbReference>
<keyword evidence="4" id="KW-0677">Repeat</keyword>
<dbReference type="PANTHER" id="PTHR19924">
    <property type="entry name" value="UTP15 U3 SMALL NUCLEOLAR RNA-ASSOCIATED PROTEIN 15 FAMILY MEMBER"/>
    <property type="match status" value="1"/>
</dbReference>
<evidence type="ECO:0000256" key="2">
    <source>
        <dbReference type="ARBA" id="ARBA00022552"/>
    </source>
</evidence>
<dbReference type="PROSITE" id="PS50294">
    <property type="entry name" value="WD_REPEATS_REGION"/>
    <property type="match status" value="2"/>
</dbReference>
<dbReference type="GO" id="GO:0006364">
    <property type="term" value="P:rRNA processing"/>
    <property type="evidence" value="ECO:0007669"/>
    <property type="project" value="UniProtKB-KW"/>
</dbReference>
<feature type="compositionally biased region" description="Low complexity" evidence="7">
    <location>
        <begin position="577"/>
        <end position="592"/>
    </location>
</feature>
<dbReference type="FunCoup" id="D3BCW0">
    <property type="interactions" value="559"/>
</dbReference>
<dbReference type="GO" id="GO:0005730">
    <property type="term" value="C:nucleolus"/>
    <property type="evidence" value="ECO:0007669"/>
    <property type="project" value="UniProtKB-SubCell"/>
</dbReference>
<evidence type="ECO:0000256" key="1">
    <source>
        <dbReference type="ARBA" id="ARBA00004604"/>
    </source>
</evidence>
<dbReference type="AlphaFoldDB" id="D3BCW0"/>
<reference evidence="9 10" key="1">
    <citation type="journal article" date="2011" name="Genome Res.">
        <title>Phylogeny-wide analysis of social amoeba genomes highlights ancient origins for complex intercellular communication.</title>
        <authorList>
            <person name="Heidel A.J."/>
            <person name="Lawal H.M."/>
            <person name="Felder M."/>
            <person name="Schilde C."/>
            <person name="Helps N.R."/>
            <person name="Tunggal B."/>
            <person name="Rivero F."/>
            <person name="John U."/>
            <person name="Schleicher M."/>
            <person name="Eichinger L."/>
            <person name="Platzer M."/>
            <person name="Noegel A.A."/>
            <person name="Schaap P."/>
            <person name="Gloeckner G."/>
        </authorList>
    </citation>
    <scope>NUCLEOTIDE SEQUENCE [LARGE SCALE GENOMIC DNA]</scope>
    <source>
        <strain evidence="10">ATCC 26659 / Pp 5 / PN500</strain>
    </source>
</reference>
<protein>
    <submittedName>
        <fullName evidence="9">WD40 repeat-containing protein</fullName>
    </submittedName>
</protein>
<evidence type="ECO:0000256" key="4">
    <source>
        <dbReference type="ARBA" id="ARBA00022737"/>
    </source>
</evidence>
<feature type="repeat" description="WD" evidence="6">
    <location>
        <begin position="249"/>
        <end position="290"/>
    </location>
</feature>
<evidence type="ECO:0000313" key="9">
    <source>
        <dbReference type="EMBL" id="EFA80752.1"/>
    </source>
</evidence>
<name>D3BCW0_HETP5</name>